<keyword evidence="3 5" id="KW-0808">Transferase</keyword>
<comment type="cofactor">
    <cofactor evidence="1">
        <name>pyridoxal 5'-phosphate</name>
        <dbReference type="ChEBI" id="CHEBI:597326"/>
    </cofactor>
</comment>
<dbReference type="PANTHER" id="PTHR42832:SF3">
    <property type="entry name" value="L-GLUTAMINE--4-(METHYLSULFANYL)-2-OXOBUTANOATE AMINOTRANSFERASE"/>
    <property type="match status" value="1"/>
</dbReference>
<proteinExistence type="predicted"/>
<dbReference type="PANTHER" id="PTHR42832">
    <property type="entry name" value="AMINO ACID AMINOTRANSFERASE"/>
    <property type="match status" value="1"/>
</dbReference>
<evidence type="ECO:0000256" key="3">
    <source>
        <dbReference type="ARBA" id="ARBA00022679"/>
    </source>
</evidence>
<dbReference type="InterPro" id="IPR015421">
    <property type="entry name" value="PyrdxlP-dep_Trfase_major"/>
</dbReference>
<dbReference type="GO" id="GO:0030170">
    <property type="term" value="F:pyridoxal phosphate binding"/>
    <property type="evidence" value="ECO:0007669"/>
    <property type="project" value="InterPro"/>
</dbReference>
<keyword evidence="6" id="KW-1185">Reference proteome</keyword>
<dbReference type="SUPFAM" id="SSF53383">
    <property type="entry name" value="PLP-dependent transferases"/>
    <property type="match status" value="1"/>
</dbReference>
<feature type="domain" description="Aminotransferase class I/classII large" evidence="4">
    <location>
        <begin position="37"/>
        <end position="387"/>
    </location>
</feature>
<evidence type="ECO:0000313" key="5">
    <source>
        <dbReference type="EMBL" id="KAB7787593.1"/>
    </source>
</evidence>
<dbReference type="InterPro" id="IPR015422">
    <property type="entry name" value="PyrdxlP-dep_Trfase_small"/>
</dbReference>
<dbReference type="InterPro" id="IPR015424">
    <property type="entry name" value="PyrdxlP-dep_Trfase"/>
</dbReference>
<dbReference type="InterPro" id="IPR050881">
    <property type="entry name" value="LL-DAP_aminotransferase"/>
</dbReference>
<name>A0A6I1G8C9_9BIFI</name>
<comment type="caution">
    <text evidence="5">The sequence shown here is derived from an EMBL/GenBank/DDBJ whole genome shotgun (WGS) entry which is preliminary data.</text>
</comment>
<dbReference type="GO" id="GO:0008483">
    <property type="term" value="F:transaminase activity"/>
    <property type="evidence" value="ECO:0007669"/>
    <property type="project" value="UniProtKB-KW"/>
</dbReference>
<reference evidence="5 6" key="1">
    <citation type="submission" date="2019-09" db="EMBL/GenBank/DDBJ databases">
        <title>Characterization of the phylogenetic diversity of two novel species belonging to the genus Bifidobacterium: Bifidobacterium cebidarum sp. nov. and Bifidobacterium leontopitheci sp. nov.</title>
        <authorList>
            <person name="Lugli G.A."/>
            <person name="Duranti S."/>
            <person name="Milani C."/>
            <person name="Turroni F."/>
            <person name="Ventura M."/>
        </authorList>
    </citation>
    <scope>NUCLEOTIDE SEQUENCE [LARGE SCALE GENOMIC DNA]</scope>
    <source>
        <strain evidence="5 6">LMG 31469</strain>
    </source>
</reference>
<dbReference type="AlphaFoldDB" id="A0A6I1G8C9"/>
<keyword evidence="2 5" id="KW-0032">Aminotransferase</keyword>
<evidence type="ECO:0000256" key="1">
    <source>
        <dbReference type="ARBA" id="ARBA00001933"/>
    </source>
</evidence>
<dbReference type="InterPro" id="IPR004839">
    <property type="entry name" value="Aminotransferase_I/II_large"/>
</dbReference>
<accession>A0A6I1G8C9</accession>
<protein>
    <submittedName>
        <fullName evidence="5">Diaminopimelate aminotransferase</fullName>
    </submittedName>
</protein>
<organism evidence="5 6">
    <name type="scientific">Bifidobacterium cebidarum</name>
    <dbReference type="NCBI Taxonomy" id="2650773"/>
    <lineage>
        <taxon>Bacteria</taxon>
        <taxon>Bacillati</taxon>
        <taxon>Actinomycetota</taxon>
        <taxon>Actinomycetes</taxon>
        <taxon>Bifidobacteriales</taxon>
        <taxon>Bifidobacteriaceae</taxon>
        <taxon>Bifidobacterium</taxon>
    </lineage>
</organism>
<dbReference type="CDD" id="cd00609">
    <property type="entry name" value="AAT_like"/>
    <property type="match status" value="1"/>
</dbReference>
<dbReference type="Pfam" id="PF00155">
    <property type="entry name" value="Aminotran_1_2"/>
    <property type="match status" value="1"/>
</dbReference>
<sequence length="393" mass="41330">MPVHTAALISKRAANLPGNPFAEADARAAAAIANGQDIIDLSKGNPDGQPPAFVQDALAAAAHDPSEFRYPPFDGLPQYLDAIAGWYARQHGVEVSPATELLATSGSSVGIATVIQALIDPGDTVVAVDPYYPQYEGSTAVAGGKFETIPASESHGFLPDLGSVDPALWTRAKLLILNYPNNPTGVAASEELYATAVRLAKQYRFVVLNDFAYAGLEFDGTRSLSLLETPGALDVAVELGSFSKMYMVAGWRGGFIAGNADVLAAVKAVHRQTAVLASSVIQQAGAVALNSDQSTVGELASQYQHRYEVVRDGLKGSGLAVAESHGGLFAWARVPEGHGGSADFVDWLLNNAGVALMPGSCFGKVGEGWVRISLLKHTAELYQAVARIRRVLD</sequence>
<evidence type="ECO:0000313" key="6">
    <source>
        <dbReference type="Proteomes" id="UP000468413"/>
    </source>
</evidence>
<dbReference type="Proteomes" id="UP000468413">
    <property type="component" value="Unassembled WGS sequence"/>
</dbReference>
<gene>
    <name evidence="5" type="ORF">F7D08_1436</name>
</gene>
<evidence type="ECO:0000259" key="4">
    <source>
        <dbReference type="Pfam" id="PF00155"/>
    </source>
</evidence>
<dbReference type="EMBL" id="WBVS01000007">
    <property type="protein sequence ID" value="KAB7787593.1"/>
    <property type="molecule type" value="Genomic_DNA"/>
</dbReference>
<evidence type="ECO:0000256" key="2">
    <source>
        <dbReference type="ARBA" id="ARBA00022576"/>
    </source>
</evidence>
<dbReference type="Gene3D" id="3.40.640.10">
    <property type="entry name" value="Type I PLP-dependent aspartate aminotransferase-like (Major domain)"/>
    <property type="match status" value="1"/>
</dbReference>
<dbReference type="Gene3D" id="3.90.1150.10">
    <property type="entry name" value="Aspartate Aminotransferase, domain 1"/>
    <property type="match status" value="1"/>
</dbReference>